<reference evidence="2 3" key="1">
    <citation type="submission" date="2017-10" db="EMBL/GenBank/DDBJ databases">
        <title>Massilia psychrophilum sp. nov., a novel purple-pigmented bacterium isolated from Tianshan glacier, Xinjiang Municipality, China.</title>
        <authorList>
            <person name="Wang H."/>
        </authorList>
    </citation>
    <scope>NUCLEOTIDE SEQUENCE [LARGE SCALE GENOMIC DNA]</scope>
    <source>
        <strain evidence="2 3">JCM 30074</strain>
    </source>
</reference>
<evidence type="ECO:0000313" key="3">
    <source>
        <dbReference type="Proteomes" id="UP000230390"/>
    </source>
</evidence>
<protein>
    <submittedName>
        <fullName evidence="2">Uncharacterized protein</fullName>
    </submittedName>
</protein>
<evidence type="ECO:0000256" key="1">
    <source>
        <dbReference type="SAM" id="MobiDB-lite"/>
    </source>
</evidence>
<dbReference type="Proteomes" id="UP000230390">
    <property type="component" value="Unassembled WGS sequence"/>
</dbReference>
<organism evidence="2 3">
    <name type="scientific">Massilia eurypsychrophila</name>
    <dbReference type="NCBI Taxonomy" id="1485217"/>
    <lineage>
        <taxon>Bacteria</taxon>
        <taxon>Pseudomonadati</taxon>
        <taxon>Pseudomonadota</taxon>
        <taxon>Betaproteobacteria</taxon>
        <taxon>Burkholderiales</taxon>
        <taxon>Oxalobacteraceae</taxon>
        <taxon>Telluria group</taxon>
        <taxon>Massilia</taxon>
    </lineage>
</organism>
<sequence length="101" mass="11347">MRQLTIEFDDEEAAQLEADARACGIDPARRTKTQLLQLLGNASGKRKANAEAAPPDTQETKMPARARRLEALMPMQGIWKGDPDKPQDGVAYQREVRAEWR</sequence>
<evidence type="ECO:0000313" key="2">
    <source>
        <dbReference type="EMBL" id="PIL46356.1"/>
    </source>
</evidence>
<gene>
    <name evidence="2" type="ORF">CR105_04590</name>
</gene>
<proteinExistence type="predicted"/>
<dbReference type="AlphaFoldDB" id="A0A2G8TJY9"/>
<feature type="region of interest" description="Disordered" evidence="1">
    <location>
        <begin position="41"/>
        <end position="63"/>
    </location>
</feature>
<accession>A0A2G8TJY9</accession>
<comment type="caution">
    <text evidence="2">The sequence shown here is derived from an EMBL/GenBank/DDBJ whole genome shotgun (WGS) entry which is preliminary data.</text>
</comment>
<dbReference type="EMBL" id="PDOC01000002">
    <property type="protein sequence ID" value="PIL46356.1"/>
    <property type="molecule type" value="Genomic_DNA"/>
</dbReference>
<keyword evidence="3" id="KW-1185">Reference proteome</keyword>
<name>A0A2G8TJY9_9BURK</name>